<protein>
    <submittedName>
        <fullName evidence="1">Uncharacterized protein</fullName>
    </submittedName>
</protein>
<evidence type="ECO:0000313" key="2">
    <source>
        <dbReference type="EMBL" id="MBB2193646.1"/>
    </source>
</evidence>
<dbReference type="Proteomes" id="UP000561077">
    <property type="component" value="Unassembled WGS sequence"/>
</dbReference>
<sequence>MATTLVLTPGEVMQVQKSSAATLVDGVPSVLLLQRNGARYYLDNSVLEPSDNQIDAAISFYRSRLQWNLSRDECRALLVLNPKARIKLADYGDVDSEVRDLLADAVAQTLLGCSWPTYGDKVDVSEFTALLHSQAAAIGFGSPVCEDSTPDN</sequence>
<reference evidence="3 4" key="1">
    <citation type="submission" date="2020-04" db="EMBL/GenBank/DDBJ databases">
        <title>Description of novel Gluconacetobacter.</title>
        <authorList>
            <person name="Sombolestani A."/>
        </authorList>
    </citation>
    <scope>NUCLEOTIDE SEQUENCE [LARGE SCALE GENOMIC DNA]</scope>
    <source>
        <strain evidence="2 3">LMG 1728</strain>
        <strain evidence="1 4">LMG 1731</strain>
    </source>
</reference>
<evidence type="ECO:0000313" key="3">
    <source>
        <dbReference type="Proteomes" id="UP000540490"/>
    </source>
</evidence>
<accession>A0A7W4IKM1</accession>
<comment type="caution">
    <text evidence="1">The sequence shown here is derived from an EMBL/GenBank/DDBJ whole genome shotgun (WGS) entry which is preliminary data.</text>
</comment>
<dbReference type="EMBL" id="JABEQO010000008">
    <property type="protein sequence ID" value="MBB2164587.1"/>
    <property type="molecule type" value="Genomic_DNA"/>
</dbReference>
<gene>
    <name evidence="2" type="ORF">HLH25_08320</name>
    <name evidence="1" type="ORF">HLH26_08535</name>
</gene>
<evidence type="ECO:0000313" key="4">
    <source>
        <dbReference type="Proteomes" id="UP000561077"/>
    </source>
</evidence>
<proteinExistence type="predicted"/>
<dbReference type="EMBL" id="JABEQN010000008">
    <property type="protein sequence ID" value="MBB2193646.1"/>
    <property type="molecule type" value="Genomic_DNA"/>
</dbReference>
<evidence type="ECO:0000313" key="1">
    <source>
        <dbReference type="EMBL" id="MBB2164587.1"/>
    </source>
</evidence>
<keyword evidence="3" id="KW-1185">Reference proteome</keyword>
<dbReference type="Proteomes" id="UP000540490">
    <property type="component" value="Unassembled WGS sequence"/>
</dbReference>
<name>A0A7W4IKM1_9PROT</name>
<dbReference type="AlphaFoldDB" id="A0A7W4IKM1"/>
<organism evidence="1 4">
    <name type="scientific">Gluconacetobacter dulcium</name>
    <dbReference type="NCBI Taxonomy" id="2729096"/>
    <lineage>
        <taxon>Bacteria</taxon>
        <taxon>Pseudomonadati</taxon>
        <taxon>Pseudomonadota</taxon>
        <taxon>Alphaproteobacteria</taxon>
        <taxon>Acetobacterales</taxon>
        <taxon>Acetobacteraceae</taxon>
        <taxon>Gluconacetobacter</taxon>
    </lineage>
</organism>
<dbReference type="RefSeq" id="WP_182973615.1">
    <property type="nucleotide sequence ID" value="NZ_JABEQN010000008.1"/>
</dbReference>